<protein>
    <recommendedName>
        <fullName evidence="2">F-box domain-containing protein</fullName>
    </recommendedName>
</protein>
<evidence type="ECO:0000313" key="3">
    <source>
        <dbReference type="EMBL" id="KAG5392021.1"/>
    </source>
</evidence>
<dbReference type="Proteomes" id="UP000823674">
    <property type="component" value="Chromosome A06"/>
</dbReference>
<proteinExistence type="predicted"/>
<dbReference type="SUPFAM" id="SSF81383">
    <property type="entry name" value="F-box domain"/>
    <property type="match status" value="1"/>
</dbReference>
<dbReference type="PANTHER" id="PTHR31900">
    <property type="entry name" value="F-BOX/RNI SUPERFAMILY PROTEIN-RELATED"/>
    <property type="match status" value="1"/>
</dbReference>
<dbReference type="CDD" id="cd22160">
    <property type="entry name" value="F-box_AtFBL13-like"/>
    <property type="match status" value="1"/>
</dbReference>
<keyword evidence="4" id="KW-1185">Reference proteome</keyword>
<evidence type="ECO:0000256" key="1">
    <source>
        <dbReference type="SAM" id="Coils"/>
    </source>
</evidence>
<name>A0ABQ7M240_BRACM</name>
<dbReference type="EMBL" id="JADBGQ010000006">
    <property type="protein sequence ID" value="KAG5392021.1"/>
    <property type="molecule type" value="Genomic_DNA"/>
</dbReference>
<evidence type="ECO:0000259" key="2">
    <source>
        <dbReference type="PROSITE" id="PS50181"/>
    </source>
</evidence>
<dbReference type="InterPro" id="IPR006566">
    <property type="entry name" value="FBD"/>
</dbReference>
<dbReference type="Pfam" id="PF08387">
    <property type="entry name" value="FBD"/>
    <property type="match status" value="2"/>
</dbReference>
<dbReference type="PROSITE" id="PS50181">
    <property type="entry name" value="FBOX"/>
    <property type="match status" value="1"/>
</dbReference>
<accession>A0ABQ7M240</accession>
<feature type="domain" description="F-box" evidence="2">
    <location>
        <begin position="663"/>
        <end position="699"/>
    </location>
</feature>
<dbReference type="Pfam" id="PF00646">
    <property type="entry name" value="F-box"/>
    <property type="match status" value="1"/>
</dbReference>
<dbReference type="InterPro" id="IPR050232">
    <property type="entry name" value="FBL13/AtMIF1-like"/>
</dbReference>
<dbReference type="SUPFAM" id="SSF52047">
    <property type="entry name" value="RNI-like"/>
    <property type="match status" value="2"/>
</dbReference>
<feature type="coiled-coil region" evidence="1">
    <location>
        <begin position="213"/>
        <end position="240"/>
    </location>
</feature>
<dbReference type="PANTHER" id="PTHR31900:SF33">
    <property type="entry name" value="PROTEIN WITH RNI-LIKE_FBD-LIKE DOMAIN"/>
    <property type="match status" value="1"/>
</dbReference>
<dbReference type="SMART" id="SM00579">
    <property type="entry name" value="FBD"/>
    <property type="match status" value="2"/>
</dbReference>
<gene>
    <name evidence="3" type="primary">A06p011270.1_BraROA</name>
    <name evidence="3" type="ORF">IGI04_021984</name>
</gene>
<dbReference type="InterPro" id="IPR055411">
    <property type="entry name" value="LRR_FXL15/At3g58940/PEG3-like"/>
</dbReference>
<dbReference type="InterPro" id="IPR053781">
    <property type="entry name" value="F-box_AtFBL13-like"/>
</dbReference>
<sequence length="1096" mass="125148">MKSICRLPIRKSGVDQKLTPAPDCSPHIPIGDDYLWKHLRTIPNINVYCQTGFGTAAPKLVIKTVNKGGRKQQLFSSPIPLIPLINSYYATANRLIQEISTRENDENANRNIANMEKIHRKEIEKPVVSHVVALCSGAVGVDATALSLQKSINYNTLDLLGDPILWTPFLPPESSYTSERRAVPHIATFHRRSELFPLDVDDSPYREMVKLLKSNQLHKIQRWTKERNKLQKRIETSQATTVSGAWSQLRNQELELTVSVKVECGSVEDIDGLRDRITTVIHRGPQHLDFESFTEYRDHDDTFLYPFIDYVPLNLYTSRTLVSLKLTFLGLEDPGFVSLPCLKSMTLVKVHFLYAAHLEKLVSGCPVLEELTLVRNMDPILVGTDEKIMRVRSGSLKRFRVPLLCRSSVKCTLEIDAPVLEHMTLGEDQYDSVMVKNLTSLFMVDLGIKFAVKFGEFVDPGEDFSKRNEIRYFLSGISSVKHMIISEKTVKVLELYSNVGMIPKFNNLSRLEAMFPCDSLHFLPAFLECCPSLKHLILEIYYPIETENVYQLANVPGCFLSTLECVQLKRIHVWGEQEMEVATYFLENAAVLKKLTLSLTNYPRYVSDEEIFEEVNRVAKRSPTCQILPDWDLFTTVSLSLFAHSGRQNPPPNQIVRVMPPRCDRISELPESLLTHILSFLPTSHSVETSVLSTRWKNLWLNVPSLDLNCDHFPYREDYVVISFLDRLLQFDPDSRLVKVKVKCGSVEIKGLKDRISTVIQRGPQVLDVESCTKYLYPDTQTYSPYVEFMPLNLYTSKTLVSLKLTRSGVEDPPGFVCMPCLKSMTPVAVHFRDDVTLEKLVSGCPVLEELTLIRDIYSCFVGEVDRFMRLRSGSLKRLRVPLWYGLSCSSSSAKCRLEIDAPGLEHMVLGEDQFESIVVHKKLTSLFMVDLNIKFGELFLYGISSVGHMIISETTLKALELYSRVELIPKFNNLSRLEAVFPGNLLQFLPAFLECCPNLILEVYYLWEMEEDAFELTNVPGCFLSTLECVELKRIHDWEEEEMRVATYFLENAAVLKKLTLSLTNYPRLISDEEIFEEVNKVTKRSPTCQILPDW</sequence>
<keyword evidence="1" id="KW-0175">Coiled coil</keyword>
<comment type="caution">
    <text evidence="3">The sequence shown here is derived from an EMBL/GenBank/DDBJ whole genome shotgun (WGS) entry which is preliminary data.</text>
</comment>
<dbReference type="Pfam" id="PF24758">
    <property type="entry name" value="LRR_At5g56370"/>
    <property type="match status" value="2"/>
</dbReference>
<evidence type="ECO:0000313" key="4">
    <source>
        <dbReference type="Proteomes" id="UP000823674"/>
    </source>
</evidence>
<organism evidence="3 4">
    <name type="scientific">Brassica rapa subsp. trilocularis</name>
    <dbReference type="NCBI Taxonomy" id="1813537"/>
    <lineage>
        <taxon>Eukaryota</taxon>
        <taxon>Viridiplantae</taxon>
        <taxon>Streptophyta</taxon>
        <taxon>Embryophyta</taxon>
        <taxon>Tracheophyta</taxon>
        <taxon>Spermatophyta</taxon>
        <taxon>Magnoliopsida</taxon>
        <taxon>eudicotyledons</taxon>
        <taxon>Gunneridae</taxon>
        <taxon>Pentapetalae</taxon>
        <taxon>rosids</taxon>
        <taxon>malvids</taxon>
        <taxon>Brassicales</taxon>
        <taxon>Brassicaceae</taxon>
        <taxon>Brassiceae</taxon>
        <taxon>Brassica</taxon>
    </lineage>
</organism>
<reference evidence="3 4" key="1">
    <citation type="submission" date="2021-03" db="EMBL/GenBank/DDBJ databases">
        <authorList>
            <person name="King G.J."/>
            <person name="Bancroft I."/>
            <person name="Baten A."/>
            <person name="Bloomfield J."/>
            <person name="Borpatragohain P."/>
            <person name="He Z."/>
            <person name="Irish N."/>
            <person name="Irwin J."/>
            <person name="Liu K."/>
            <person name="Mauleon R.P."/>
            <person name="Moore J."/>
            <person name="Morris R."/>
            <person name="Ostergaard L."/>
            <person name="Wang B."/>
            <person name="Wells R."/>
        </authorList>
    </citation>
    <scope>NUCLEOTIDE SEQUENCE [LARGE SCALE GENOMIC DNA]</scope>
    <source>
        <strain evidence="3">R-o-18</strain>
        <tissue evidence="3">Leaf</tissue>
    </source>
</reference>
<dbReference type="Gene3D" id="3.80.10.10">
    <property type="entry name" value="Ribonuclease Inhibitor"/>
    <property type="match status" value="1"/>
</dbReference>
<dbReference type="InterPro" id="IPR001810">
    <property type="entry name" value="F-box_dom"/>
</dbReference>
<dbReference type="InterPro" id="IPR036047">
    <property type="entry name" value="F-box-like_dom_sf"/>
</dbReference>
<dbReference type="InterPro" id="IPR032675">
    <property type="entry name" value="LRR_dom_sf"/>
</dbReference>